<keyword evidence="3" id="KW-1185">Reference proteome</keyword>
<accession>A0AAD1R3C5</accession>
<evidence type="ECO:0000256" key="1">
    <source>
        <dbReference type="SAM" id="MobiDB-lite"/>
    </source>
</evidence>
<dbReference type="Proteomes" id="UP001295444">
    <property type="component" value="Chromosome 01"/>
</dbReference>
<organism evidence="2 3">
    <name type="scientific">Pelobates cultripes</name>
    <name type="common">Western spadefoot toad</name>
    <dbReference type="NCBI Taxonomy" id="61616"/>
    <lineage>
        <taxon>Eukaryota</taxon>
        <taxon>Metazoa</taxon>
        <taxon>Chordata</taxon>
        <taxon>Craniata</taxon>
        <taxon>Vertebrata</taxon>
        <taxon>Euteleostomi</taxon>
        <taxon>Amphibia</taxon>
        <taxon>Batrachia</taxon>
        <taxon>Anura</taxon>
        <taxon>Pelobatoidea</taxon>
        <taxon>Pelobatidae</taxon>
        <taxon>Pelobates</taxon>
    </lineage>
</organism>
<feature type="region of interest" description="Disordered" evidence="1">
    <location>
        <begin position="1"/>
        <end position="44"/>
    </location>
</feature>
<evidence type="ECO:0000313" key="2">
    <source>
        <dbReference type="EMBL" id="CAH2223098.1"/>
    </source>
</evidence>
<name>A0AAD1R3C5_PELCU</name>
<sequence>MAPKVTCSSESSEEFSLDEDLPDLLSKRVSPPQPLTPGDEAPSTKADIKALLKDIQAMFNADMELIRKEVITITDRVAAVEEDTGAIKVAQTATDSALHMMQKNQAALIAQVTAL</sequence>
<dbReference type="EMBL" id="OW240912">
    <property type="protein sequence ID" value="CAH2223098.1"/>
    <property type="molecule type" value="Genomic_DNA"/>
</dbReference>
<dbReference type="AlphaFoldDB" id="A0AAD1R3C5"/>
<protein>
    <submittedName>
        <fullName evidence="2">Uncharacterized protein</fullName>
    </submittedName>
</protein>
<reference evidence="2" key="1">
    <citation type="submission" date="2022-03" db="EMBL/GenBank/DDBJ databases">
        <authorList>
            <person name="Alioto T."/>
            <person name="Alioto T."/>
            <person name="Gomez Garrido J."/>
        </authorList>
    </citation>
    <scope>NUCLEOTIDE SEQUENCE</scope>
</reference>
<gene>
    <name evidence="2" type="ORF">PECUL_23A006563</name>
</gene>
<proteinExistence type="predicted"/>
<feature type="compositionally biased region" description="Acidic residues" evidence="1">
    <location>
        <begin position="11"/>
        <end position="22"/>
    </location>
</feature>
<evidence type="ECO:0000313" key="3">
    <source>
        <dbReference type="Proteomes" id="UP001295444"/>
    </source>
</evidence>